<gene>
    <name evidence="4" type="ORF">L288_11135</name>
</gene>
<protein>
    <recommendedName>
        <fullName evidence="3">SHSP domain-containing protein</fullName>
    </recommendedName>
</protein>
<dbReference type="RefSeq" id="WP_021238482.1">
    <property type="nucleotide sequence ID" value="NZ_ATHO01000098.1"/>
</dbReference>
<dbReference type="Proteomes" id="UP000015525">
    <property type="component" value="Unassembled WGS sequence"/>
</dbReference>
<comment type="similarity">
    <text evidence="1 2">Belongs to the small heat shock protein (HSP20) family.</text>
</comment>
<dbReference type="InterPro" id="IPR031107">
    <property type="entry name" value="Small_HSP"/>
</dbReference>
<organism evidence="4 5">
    <name type="scientific">Sphingobium quisquiliarum P25</name>
    <dbReference type="NCBI Taxonomy" id="1329909"/>
    <lineage>
        <taxon>Bacteria</taxon>
        <taxon>Pseudomonadati</taxon>
        <taxon>Pseudomonadota</taxon>
        <taxon>Alphaproteobacteria</taxon>
        <taxon>Sphingomonadales</taxon>
        <taxon>Sphingomonadaceae</taxon>
        <taxon>Sphingobium</taxon>
    </lineage>
</organism>
<evidence type="ECO:0000256" key="1">
    <source>
        <dbReference type="PROSITE-ProRule" id="PRU00285"/>
    </source>
</evidence>
<reference evidence="4 5" key="1">
    <citation type="journal article" date="2013" name="Genome Announc.">
        <title>Draft Genome Sequence of Sphingobium quisquiliarum Strain P25T, a Novel Hexachlorocyclohexane (HCH)-Degrading Bacterium Isolated from an HCH Dumpsite.</title>
        <authorList>
            <person name="Kumar Singh A."/>
            <person name="Sangwan N."/>
            <person name="Sharma A."/>
            <person name="Gupta V."/>
            <person name="Khurana J.P."/>
            <person name="Lal R."/>
        </authorList>
    </citation>
    <scope>NUCLEOTIDE SEQUENCE [LARGE SCALE GENOMIC DNA]</scope>
    <source>
        <strain evidence="4 5">P25</strain>
    </source>
</reference>
<dbReference type="AlphaFoldDB" id="T0H2U2"/>
<proteinExistence type="inferred from homology"/>
<evidence type="ECO:0000256" key="2">
    <source>
        <dbReference type="RuleBase" id="RU003616"/>
    </source>
</evidence>
<dbReference type="InterPro" id="IPR002068">
    <property type="entry name" value="A-crystallin/Hsp20_dom"/>
</dbReference>
<sequence length="166" mass="18519">MALRDLIPWGKQESQVPVRVNTPGDHPLFSLHREVNRLFDDLFRGIGVPSLGSQGAGLEWPSIELSETEKEVRVTAELPGLDENDVDLSIENGVLSIHGEKKSEIEDKERGYSERSYGRFERHVSLPPGIEEDKVSASFKKGVLTVVLPRSATAIESRRRIPINAH</sequence>
<name>T0H2U2_9SPHN</name>
<dbReference type="SUPFAM" id="SSF49764">
    <property type="entry name" value="HSP20-like chaperones"/>
    <property type="match status" value="1"/>
</dbReference>
<dbReference type="Pfam" id="PF00011">
    <property type="entry name" value="HSP20"/>
    <property type="match status" value="1"/>
</dbReference>
<dbReference type="PATRIC" id="fig|1329909.3.peg.2151"/>
<dbReference type="EMBL" id="ATHO01000098">
    <property type="protein sequence ID" value="EQB06398.1"/>
    <property type="molecule type" value="Genomic_DNA"/>
</dbReference>
<evidence type="ECO:0000259" key="3">
    <source>
        <dbReference type="PROSITE" id="PS01031"/>
    </source>
</evidence>
<keyword evidence="5" id="KW-1185">Reference proteome</keyword>
<evidence type="ECO:0000313" key="4">
    <source>
        <dbReference type="EMBL" id="EQB06398.1"/>
    </source>
</evidence>
<evidence type="ECO:0000313" key="5">
    <source>
        <dbReference type="Proteomes" id="UP000015525"/>
    </source>
</evidence>
<comment type="caution">
    <text evidence="4">The sequence shown here is derived from an EMBL/GenBank/DDBJ whole genome shotgun (WGS) entry which is preliminary data.</text>
</comment>
<feature type="domain" description="SHSP" evidence="3">
    <location>
        <begin position="54"/>
        <end position="166"/>
    </location>
</feature>
<dbReference type="PANTHER" id="PTHR11527">
    <property type="entry name" value="HEAT-SHOCK PROTEIN 20 FAMILY MEMBER"/>
    <property type="match status" value="1"/>
</dbReference>
<dbReference type="InterPro" id="IPR008978">
    <property type="entry name" value="HSP20-like_chaperone"/>
</dbReference>
<accession>T0H2U2</accession>
<dbReference type="PROSITE" id="PS01031">
    <property type="entry name" value="SHSP"/>
    <property type="match status" value="1"/>
</dbReference>
<dbReference type="Gene3D" id="2.60.40.790">
    <property type="match status" value="1"/>
</dbReference>
<dbReference type="CDD" id="cd06464">
    <property type="entry name" value="ACD_sHsps-like"/>
    <property type="match status" value="1"/>
</dbReference>